<evidence type="ECO:0000256" key="2">
    <source>
        <dbReference type="ARBA" id="ARBA00007249"/>
    </source>
</evidence>
<dbReference type="PRINTS" id="PR00315">
    <property type="entry name" value="ELONGATNFCT"/>
</dbReference>
<comment type="similarity">
    <text evidence="2">Belongs to the TRAFAC class translation factor GTPase superfamily. Classic translation factor GTPase family. EF-Tu/EF-1A subfamily.</text>
</comment>
<accession>A0A978V2X5</accession>
<dbReference type="InterPro" id="IPR000795">
    <property type="entry name" value="T_Tr_GTP-bd_dom"/>
</dbReference>
<dbReference type="EMBL" id="JAEACU010000007">
    <property type="protein sequence ID" value="KAH7521708.1"/>
    <property type="molecule type" value="Genomic_DNA"/>
</dbReference>
<evidence type="ECO:0000313" key="8">
    <source>
        <dbReference type="Proteomes" id="UP000813462"/>
    </source>
</evidence>
<dbReference type="InterPro" id="IPR004161">
    <property type="entry name" value="EFTu-like_2"/>
</dbReference>
<name>A0A978V2X5_ZIZJJ</name>
<dbReference type="SUPFAM" id="SSF52540">
    <property type="entry name" value="P-loop containing nucleoside triphosphate hydrolases"/>
    <property type="match status" value="2"/>
</dbReference>
<reference evidence="7" key="1">
    <citation type="journal article" date="2021" name="Front. Plant Sci.">
        <title>Chromosome-Scale Genome Assembly for Chinese Sour Jujube and Insights Into Its Genome Evolution and Domestication Signature.</title>
        <authorList>
            <person name="Shen L.-Y."/>
            <person name="Luo H."/>
            <person name="Wang X.-L."/>
            <person name="Wang X.-M."/>
            <person name="Qiu X.-J."/>
            <person name="Liu H."/>
            <person name="Zhou S.-S."/>
            <person name="Jia K.-H."/>
            <person name="Nie S."/>
            <person name="Bao Y.-T."/>
            <person name="Zhang R.-G."/>
            <person name="Yun Q.-Z."/>
            <person name="Chai Y.-H."/>
            <person name="Lu J.-Y."/>
            <person name="Li Y."/>
            <person name="Zhao S.-W."/>
            <person name="Mao J.-F."/>
            <person name="Jia S.-G."/>
            <person name="Mao Y.-M."/>
        </authorList>
    </citation>
    <scope>NUCLEOTIDE SEQUENCE</scope>
    <source>
        <strain evidence="7">AT0</strain>
        <tissue evidence="7">Leaf</tissue>
    </source>
</reference>
<evidence type="ECO:0000259" key="6">
    <source>
        <dbReference type="PROSITE" id="PS51722"/>
    </source>
</evidence>
<dbReference type="InterPro" id="IPR027417">
    <property type="entry name" value="P-loop_NTPase"/>
</dbReference>
<dbReference type="Gene3D" id="3.40.50.300">
    <property type="entry name" value="P-loop containing nucleotide triphosphate hydrolases"/>
    <property type="match status" value="2"/>
</dbReference>
<dbReference type="PANTHER" id="PTHR23115">
    <property type="entry name" value="TRANSLATION FACTOR"/>
    <property type="match status" value="1"/>
</dbReference>
<proteinExistence type="inferred from homology"/>
<dbReference type="InterPro" id="IPR050100">
    <property type="entry name" value="TRAFAC_GTPase_members"/>
</dbReference>
<dbReference type="InterPro" id="IPR009000">
    <property type="entry name" value="Transl_B-barrel_sf"/>
</dbReference>
<evidence type="ECO:0000256" key="5">
    <source>
        <dbReference type="ARBA" id="ARBA00023134"/>
    </source>
</evidence>
<dbReference type="InterPro" id="IPR009001">
    <property type="entry name" value="Transl_elong_EF1A/Init_IF2_C"/>
</dbReference>
<gene>
    <name evidence="7" type="ORF">FEM48_Zijuj07G0061400</name>
</gene>
<feature type="domain" description="Tr-type G" evidence="6">
    <location>
        <begin position="189"/>
        <end position="519"/>
    </location>
</feature>
<keyword evidence="3" id="KW-0488">Methylation</keyword>
<dbReference type="PROSITE" id="PS51722">
    <property type="entry name" value="G_TR_2"/>
    <property type="match status" value="1"/>
</dbReference>
<sequence>MPTGNEKVNINIVVMGQFGSGKSTTACKIFNLEGTNIEKHVSKKSDKKATEKKKRSFKYDWALKKLEAKQKHGTTIGIELFKFEKTKYRFTVTDVTDRRDFLKNMITGISQADCAILIVDSTAAPYKLDEQTREHALLAFILGVKEMICCYNKLAFPSGILGWNFWRDEWKDELPRKVFNYRMPTGNEKVNINVVVMGQFGSGKSTTARKISNLEGTNIEKHVSEKSDKKAAKKKKRSFKYDWALKKLEAKQKHGTTIDIALFKFETTKYLFTVTDVTDRRNFLKNMITGISQADCAILIVDSTAAPYKLDEQSREHAFLACTLGVKEMICCCNKMDATSPKYSEERSTKIEWYNGPTLLIALDQIREPERHSDKPLRLSLEDHDKIGRNGTIAIGRIETRILKPGMKITIAPTGLTAKVKSIGMNRESVQKAFPGDIVGIHLTKKKTDLKRGYVASNSKDDPAKQAISFLSRLVILNRPAGCLIPNGYIAMLHCHTLHGSVRFEEIISKSNLMSDTDD</sequence>
<dbReference type="SUPFAM" id="SSF50447">
    <property type="entry name" value="Translation proteins"/>
    <property type="match status" value="1"/>
</dbReference>
<dbReference type="SUPFAM" id="SSF50465">
    <property type="entry name" value="EF-Tu/eEF-1alpha/eIF2-gamma C-terminal domain"/>
    <property type="match status" value="1"/>
</dbReference>
<dbReference type="GO" id="GO:0003924">
    <property type="term" value="F:GTPase activity"/>
    <property type="evidence" value="ECO:0007669"/>
    <property type="project" value="InterPro"/>
</dbReference>
<comment type="function">
    <text evidence="1">This protein promotes the GTP-dependent binding of aminoacyl-tRNA to the A-site of ribosomes during protein biosynthesis.</text>
</comment>
<organism evidence="7 8">
    <name type="scientific">Ziziphus jujuba var. spinosa</name>
    <dbReference type="NCBI Taxonomy" id="714518"/>
    <lineage>
        <taxon>Eukaryota</taxon>
        <taxon>Viridiplantae</taxon>
        <taxon>Streptophyta</taxon>
        <taxon>Embryophyta</taxon>
        <taxon>Tracheophyta</taxon>
        <taxon>Spermatophyta</taxon>
        <taxon>Magnoliopsida</taxon>
        <taxon>eudicotyledons</taxon>
        <taxon>Gunneridae</taxon>
        <taxon>Pentapetalae</taxon>
        <taxon>rosids</taxon>
        <taxon>fabids</taxon>
        <taxon>Rosales</taxon>
        <taxon>Rhamnaceae</taxon>
        <taxon>Paliureae</taxon>
        <taxon>Ziziphus</taxon>
    </lineage>
</organism>
<evidence type="ECO:0000256" key="1">
    <source>
        <dbReference type="ARBA" id="ARBA00003982"/>
    </source>
</evidence>
<dbReference type="Proteomes" id="UP000813462">
    <property type="component" value="Unassembled WGS sequence"/>
</dbReference>
<dbReference type="Pfam" id="PF00009">
    <property type="entry name" value="GTP_EFTU"/>
    <property type="match status" value="2"/>
</dbReference>
<dbReference type="GO" id="GO:0005525">
    <property type="term" value="F:GTP binding"/>
    <property type="evidence" value="ECO:0007669"/>
    <property type="project" value="UniProtKB-KW"/>
</dbReference>
<dbReference type="Pfam" id="PF03144">
    <property type="entry name" value="GTP_EFTU_D2"/>
    <property type="match status" value="1"/>
</dbReference>
<keyword evidence="5" id="KW-0342">GTP-binding</keyword>
<dbReference type="AlphaFoldDB" id="A0A978V2X5"/>
<dbReference type="Gene3D" id="2.40.30.10">
    <property type="entry name" value="Translation factors"/>
    <property type="match status" value="1"/>
</dbReference>
<protein>
    <recommendedName>
        <fullName evidence="6">Tr-type G domain-containing protein</fullName>
    </recommendedName>
</protein>
<keyword evidence="4" id="KW-0547">Nucleotide-binding</keyword>
<evidence type="ECO:0000313" key="7">
    <source>
        <dbReference type="EMBL" id="KAH7521708.1"/>
    </source>
</evidence>
<comment type="caution">
    <text evidence="7">The sequence shown here is derived from an EMBL/GenBank/DDBJ whole genome shotgun (WGS) entry which is preliminary data.</text>
</comment>
<evidence type="ECO:0000256" key="4">
    <source>
        <dbReference type="ARBA" id="ARBA00022741"/>
    </source>
</evidence>
<evidence type="ECO:0000256" key="3">
    <source>
        <dbReference type="ARBA" id="ARBA00022481"/>
    </source>
</evidence>